<dbReference type="GO" id="GO:0005524">
    <property type="term" value="F:ATP binding"/>
    <property type="evidence" value="ECO:0007669"/>
    <property type="project" value="InterPro"/>
</dbReference>
<dbReference type="NCBIfam" id="NF047352">
    <property type="entry name" value="P_loop_sacsin"/>
    <property type="match status" value="1"/>
</dbReference>
<feature type="domain" description="Helicase ATP-binding" evidence="2">
    <location>
        <begin position="1165"/>
        <end position="1340"/>
    </location>
</feature>
<evidence type="ECO:0000256" key="1">
    <source>
        <dbReference type="SAM" id="Coils"/>
    </source>
</evidence>
<dbReference type="InterPro" id="IPR001650">
    <property type="entry name" value="Helicase_C-like"/>
</dbReference>
<evidence type="ECO:0000313" key="4">
    <source>
        <dbReference type="EMBL" id="NAZ17872.1"/>
    </source>
</evidence>
<dbReference type="Gene3D" id="3.30.565.10">
    <property type="entry name" value="Histidine kinase-like ATPase, C-terminal domain"/>
    <property type="match status" value="1"/>
</dbReference>
<dbReference type="GO" id="GO:0003677">
    <property type="term" value="F:DNA binding"/>
    <property type="evidence" value="ECO:0007669"/>
    <property type="project" value="InterPro"/>
</dbReference>
<reference evidence="4 5" key="1">
    <citation type="submission" date="2020-01" db="EMBL/GenBank/DDBJ databases">
        <title>Glutamicibacter soli M275.</title>
        <authorList>
            <person name="Meng X."/>
        </authorList>
    </citation>
    <scope>NUCLEOTIDE SEQUENCE [LARGE SCALE GENOMIC DNA]</scope>
    <source>
        <strain evidence="4 5">M275</strain>
    </source>
</reference>
<organism evidence="4 5">
    <name type="scientific">Glutamicibacter soli</name>
    <dbReference type="NCBI Taxonomy" id="453836"/>
    <lineage>
        <taxon>Bacteria</taxon>
        <taxon>Bacillati</taxon>
        <taxon>Actinomycetota</taxon>
        <taxon>Actinomycetes</taxon>
        <taxon>Micrococcales</taxon>
        <taxon>Micrococcaceae</taxon>
        <taxon>Glutamicibacter</taxon>
    </lineage>
</organism>
<dbReference type="InterPro" id="IPR014001">
    <property type="entry name" value="Helicase_ATP-bd"/>
</dbReference>
<keyword evidence="4" id="KW-0347">Helicase</keyword>
<keyword evidence="4" id="KW-0067">ATP-binding</keyword>
<dbReference type="GO" id="GO:0004386">
    <property type="term" value="F:helicase activity"/>
    <property type="evidence" value="ECO:0007669"/>
    <property type="project" value="UniProtKB-KW"/>
</dbReference>
<feature type="coiled-coil region" evidence="1">
    <location>
        <begin position="1020"/>
        <end position="1047"/>
    </location>
</feature>
<dbReference type="Gene3D" id="3.40.50.300">
    <property type="entry name" value="P-loop containing nucleotide triphosphate hydrolases"/>
    <property type="match status" value="2"/>
</dbReference>
<dbReference type="Proteomes" id="UP000477543">
    <property type="component" value="Unassembled WGS sequence"/>
</dbReference>
<name>A0A6L9G738_9MICC</name>
<dbReference type="SMART" id="SM00487">
    <property type="entry name" value="DEXDc"/>
    <property type="match status" value="1"/>
</dbReference>
<protein>
    <submittedName>
        <fullName evidence="4">DEAD/DEAH box helicase family protein</fullName>
    </submittedName>
</protein>
<dbReference type="SUPFAM" id="SSF52540">
    <property type="entry name" value="P-loop containing nucleoside triphosphate hydrolases"/>
    <property type="match status" value="1"/>
</dbReference>
<dbReference type="InterPro" id="IPR050742">
    <property type="entry name" value="Helicase_Restrict-Modif_Enz"/>
</dbReference>
<dbReference type="SMART" id="SM00490">
    <property type="entry name" value="HELICc"/>
    <property type="match status" value="1"/>
</dbReference>
<dbReference type="InterPro" id="IPR027417">
    <property type="entry name" value="P-loop_NTPase"/>
</dbReference>
<evidence type="ECO:0000259" key="2">
    <source>
        <dbReference type="PROSITE" id="PS51192"/>
    </source>
</evidence>
<gene>
    <name evidence="4" type="ORF">GT020_17660</name>
</gene>
<dbReference type="PANTHER" id="PTHR47396:SF1">
    <property type="entry name" value="ATP-DEPENDENT HELICASE IRC3-RELATED"/>
    <property type="match status" value="1"/>
</dbReference>
<comment type="caution">
    <text evidence="4">The sequence shown here is derived from an EMBL/GenBank/DDBJ whole genome shotgun (WGS) entry which is preliminary data.</text>
</comment>
<sequence>MLNENWAGINSTLGDFSRSESKAALNAYKARPSYVLEHSNIEQSISQSGYGRKQLNELVQNAADAMQGAGGRIQVVLTKDALYCANEGLPFTEEGLRTLMLTHSSVKRDEQIGRFGLGFKSVLQITERPQIFSRTGSVCWDMNQSRKLLEDIYPGLDQYPVLRLAAPIDPFQEAAKDPELMELMQWASTVVKLPLRTNITWLHDELMKFPHHFLLFSKDIHELRLVDKVVEWDSSWTSIRSGERITLSSGDISEDWLLLQYNHKVSEAAAADAGSIFARSMVPVSWAIPLRETGRKKLGNFWNYFPTNHQTSLRGIINAPFKMNEDRVSMLETFYNREILTKAVPRMVAGALHLLSTAEDPAAHFDILPSRDREDEGWSDKVIYQPIMDVLCIAPFLPDRSGQLRSVREINIQPDLSEFEDLEALWNAAVGIERPWLHPSASNHKDRRGLLNRVLKAAQVKRSSITSWLEEVVYSGKIQDYENALAIAVFIDEKFADRIQELQEMRRSRIVLMSNGKLAAPIRNHIFLPTDSEEIEENLVSYDLLHHGQSNRYLKSLGIEVLNGTGKLKRVVREAAVDYSRSSAAESIWRVSRSFPTDEVIEILLTESEPGKLLTKSKNGEWKPLESMWLSGRLLNADRPEDSHLVVDPLFHSKDIDLFRRLGMRSSLPEQSASKTGRTYNFWKQSEGIRLSKASEDSPQPVSAASIQFGQVQLTERLDELTDASLQTRAIVTRQLMLRQQYQAKVTYSSSFRAPTHIDGPDLWWVKNFGGFQTPLGLVETKYCTAAPEGFPTDFLPYPGDEEAAILRLQSDPQKFSWDFILPLAESKLNIENVHVLYGLMAQAGIKAPKQLLVQNTPGNSTRYPLETIWLAADKPSHEYFSNNPLLSSVFTGHEELDHALATRWSLKIKKVEFSSKISHLEDEVVPRAKINSLYPYLNKAASRIRVSVETVPCTSLTREHTIAIDSVEKCIKSEPLLSVLNDGILYYVSSLSNREILSEILKTFGNTSSAMDVLKRMKTLKTEAEIERKKRRIQGLETDAEKVAELVGRDTLRALLPPAVLEMLTVRKIELTDQLIFDVVSNLHGANLLKILKPALEEAGIDAPEAFGGGVKALEFVKELGFSDWLAGERIKRRPEREEVVGPLSLSPLHDFQISTARKIAALLERKSPSTRGLVQLPTGAGKTRVAVQSAIDHVSNAAGNHQIVWIAQSEELCEQAIDTWMHVWQTAGAPGERMAVSRLWGDNEATKEETKLHLIVATISKLSSIHDTRKAAYSWLDTPHLVIIDEAHGATTPSYTKVLKWFGRSYQNTSKLLLGLSATPFRGTNLIETKRLVARFGENLIAPDEFSSSDAHEFLQDAGVLAKVRHVELEGINLQLTDMKSAFGVNEQNVMLEARLDLRQVASSAERNGTILDHILETTRLRSEEATNHGQFLVFAASVPHAEALAAVLSASSVPSAAISSKTPPAQRRRLIEEFRQGRLKVLTNFDVLSQGFDAPKVDAVYVCRPTFSPNKYIQMVGRGLRGKLNGGNEEVLIVNVKDNLDQYGEKLAYTEFDYLWKRNIEHTV</sequence>
<dbReference type="Pfam" id="PF04851">
    <property type="entry name" value="ResIII"/>
    <property type="match status" value="1"/>
</dbReference>
<dbReference type="GO" id="GO:0016787">
    <property type="term" value="F:hydrolase activity"/>
    <property type="evidence" value="ECO:0007669"/>
    <property type="project" value="InterPro"/>
</dbReference>
<dbReference type="PROSITE" id="PS51194">
    <property type="entry name" value="HELICASE_CTER"/>
    <property type="match status" value="1"/>
</dbReference>
<evidence type="ECO:0000313" key="5">
    <source>
        <dbReference type="Proteomes" id="UP000477543"/>
    </source>
</evidence>
<proteinExistence type="predicted"/>
<dbReference type="PROSITE" id="PS51192">
    <property type="entry name" value="HELICASE_ATP_BIND_1"/>
    <property type="match status" value="1"/>
</dbReference>
<dbReference type="RefSeq" id="WP_161450175.1">
    <property type="nucleotide sequence ID" value="NZ_WYDN01000029.1"/>
</dbReference>
<dbReference type="InterPro" id="IPR036890">
    <property type="entry name" value="HATPase_C_sf"/>
</dbReference>
<dbReference type="Pfam" id="PF00271">
    <property type="entry name" value="Helicase_C"/>
    <property type="match status" value="1"/>
</dbReference>
<feature type="domain" description="Helicase C-terminal" evidence="3">
    <location>
        <begin position="1413"/>
        <end position="1558"/>
    </location>
</feature>
<dbReference type="PANTHER" id="PTHR47396">
    <property type="entry name" value="TYPE I RESTRICTION ENZYME ECOKI R PROTEIN"/>
    <property type="match status" value="1"/>
</dbReference>
<keyword evidence="4" id="KW-0378">Hydrolase</keyword>
<dbReference type="GO" id="GO:0005829">
    <property type="term" value="C:cytosol"/>
    <property type="evidence" value="ECO:0007669"/>
    <property type="project" value="TreeGrafter"/>
</dbReference>
<dbReference type="SUPFAM" id="SSF55874">
    <property type="entry name" value="ATPase domain of HSP90 chaperone/DNA topoisomerase II/histidine kinase"/>
    <property type="match status" value="1"/>
</dbReference>
<accession>A0A6L9G738</accession>
<dbReference type="InterPro" id="IPR006935">
    <property type="entry name" value="Helicase/UvrB_N"/>
</dbReference>
<dbReference type="EMBL" id="WYDN01000029">
    <property type="protein sequence ID" value="NAZ17872.1"/>
    <property type="molecule type" value="Genomic_DNA"/>
</dbReference>
<keyword evidence="4" id="KW-0547">Nucleotide-binding</keyword>
<evidence type="ECO:0000259" key="3">
    <source>
        <dbReference type="PROSITE" id="PS51194"/>
    </source>
</evidence>
<keyword evidence="1" id="KW-0175">Coiled coil</keyword>